<keyword evidence="3" id="KW-1185">Reference proteome</keyword>
<feature type="compositionally biased region" description="Polar residues" evidence="1">
    <location>
        <begin position="1234"/>
        <end position="1265"/>
    </location>
</feature>
<dbReference type="GO" id="GO:0005634">
    <property type="term" value="C:nucleus"/>
    <property type="evidence" value="ECO:0007669"/>
    <property type="project" value="TreeGrafter"/>
</dbReference>
<feature type="compositionally biased region" description="Acidic residues" evidence="1">
    <location>
        <begin position="86"/>
        <end position="106"/>
    </location>
</feature>
<evidence type="ECO:0008006" key="4">
    <source>
        <dbReference type="Google" id="ProtNLM"/>
    </source>
</evidence>
<feature type="compositionally biased region" description="Polar residues" evidence="1">
    <location>
        <begin position="897"/>
        <end position="923"/>
    </location>
</feature>
<feature type="compositionally biased region" description="Basic and acidic residues" evidence="1">
    <location>
        <begin position="251"/>
        <end position="267"/>
    </location>
</feature>
<name>A0AAD3THG9_NEPGR</name>
<organism evidence="2 3">
    <name type="scientific">Nepenthes gracilis</name>
    <name type="common">Slender pitcher plant</name>
    <dbReference type="NCBI Taxonomy" id="150966"/>
    <lineage>
        <taxon>Eukaryota</taxon>
        <taxon>Viridiplantae</taxon>
        <taxon>Streptophyta</taxon>
        <taxon>Embryophyta</taxon>
        <taxon>Tracheophyta</taxon>
        <taxon>Spermatophyta</taxon>
        <taxon>Magnoliopsida</taxon>
        <taxon>eudicotyledons</taxon>
        <taxon>Gunneridae</taxon>
        <taxon>Pentapetalae</taxon>
        <taxon>Caryophyllales</taxon>
        <taxon>Nepenthaceae</taxon>
        <taxon>Nepenthes</taxon>
    </lineage>
</organism>
<feature type="region of interest" description="Disordered" evidence="1">
    <location>
        <begin position="237"/>
        <end position="267"/>
    </location>
</feature>
<feature type="region of interest" description="Disordered" evidence="1">
    <location>
        <begin position="1217"/>
        <end position="1326"/>
    </location>
</feature>
<dbReference type="InterPro" id="IPR039317">
    <property type="entry name" value="TIC"/>
</dbReference>
<feature type="compositionally biased region" description="Basic and acidic residues" evidence="1">
    <location>
        <begin position="1046"/>
        <end position="1063"/>
    </location>
</feature>
<feature type="compositionally biased region" description="Basic and acidic residues" evidence="1">
    <location>
        <begin position="383"/>
        <end position="394"/>
    </location>
</feature>
<feature type="compositionally biased region" description="Polar residues" evidence="1">
    <location>
        <begin position="930"/>
        <end position="954"/>
    </location>
</feature>
<feature type="compositionally biased region" description="Polar residues" evidence="1">
    <location>
        <begin position="1364"/>
        <end position="1383"/>
    </location>
</feature>
<evidence type="ECO:0000313" key="2">
    <source>
        <dbReference type="EMBL" id="GMH29261.1"/>
    </source>
</evidence>
<feature type="compositionally biased region" description="Polar residues" evidence="1">
    <location>
        <begin position="372"/>
        <end position="382"/>
    </location>
</feature>
<sequence length="1440" mass="153016">MDRNRDVRRAAMVTTSGLSRRRHRTSSLRDSPEDDGMVELQETSRLRDRTNKKDRDRDREKARDRDLSGRSRRRRGDKFSHGIDREDGDDSSVESANDENEEDPDDGPVGCIAPNPVSMSSSASLTDHRKSYPPPAKVSRACPSWKPADEMIGVSVPRKARTASTKRSHEWSSGGVGDQIQRQASASPVGPSLVSVPPKPNGLKQRSAKSASKSSASIQDDIEIEVAEVLYGLMRQSQSPSKVEIMSNDSAKLDSPETNRLVNDSKSRVSSPIFYSPSILPQPSSILQQNSSSSAPPLSAIAPKRKRPRPVIFQEENLPVFVARSDPLSSMSKAEADGFRGQDGTPPSFGKNSISGVENSSVLYDLMKSHRTPSALTSQSESPKPEHGSIHTDAKPLMGESGSRDGVTVEVEAAPPISLKESTDNWVDSPISSKASSAIVEKENHWEDKFEIDLMSDLQAPPPQLKKPPESAGETEYESAEDAKKALVADDESGTKPKPIEEDEAGKGYGGLNAEEGEQKKANLTQECLISTIVAEKADPRRLNLNNERKIDVQLDLKNGDTPVSGDRKLNQPLLKDQAPKTSRDDGRPGRIAESSSLRLQMSAAAIGWPGGPPPMGYVAPLQGVASMDGSTMSSPAIQSRRKRCMTHCYIALNIQSHQQFARMNTFWPAPAWSTPIFGAKTSNLNMSPSADLHGNVAGRSINPVHDKGEALAFFPGQPGSKDKGSQGSNIADGAQKKQFLLQQSLPPGAPSNILHGPAFVFSLGQQQAAAASASAYPASLKSGAPVSNVASTSMSYSSPTMSSSTVSAPMAATMSFSFPNMSTNEAQYLAIMGNSPYPFPIPAPPYRGSHAHAVPFIESSFYSSQRLHAPQLHQQQPPPSKSHQNTSISTTSSSSQKHLPNQQQMAPGSGANRGSINPSLQTFPVPKNRASQSIQHQMGSHDSPSTADNSSMYRPNMSFYSHNLSLPIHTGVVGNVNGNHGEKPLLPLSSGIESLTPPGFSVSFASVHGAATPGPDISTVVQNHAILPMLPTTTQQRKTYWPTDDNGKAGDGDSSRLDDEKTAMAVKVSPSVSTTTGNQIVNSSGQSLNPVTATTRASHPSVPNALGNSNAAANLQHQQSNAAANLQHQQMIHHLQKQRQFAAASSKFPATTNGSSYADHLPSSSTTTMSTALRGFPPLVQSNSSQAKFPPWKNSSMAASSQTSYPSVATSVSASMKSLPQQGHTHVSFGANPISSTPSNGQQAPSSHQAAPTSLISKSASGKNSPPAPIQKQSSVHGWHAPSILGSPHITTTVTTTSAGVKQSQQKLPPQLQHQQISKQSIQEAQSSFFSAHNQTHAPHNLSTTPASAASSGYYLQRHRPDQQPTQKSTGSASTSANVVCSSTSDPAKKAAAAAAAAAVAHISRQSPTYAHQLAPPGFPCVASEDKQPGGSGVALPKK</sequence>
<feature type="compositionally biased region" description="Low complexity" evidence="1">
    <location>
        <begin position="208"/>
        <end position="217"/>
    </location>
</feature>
<feature type="region of interest" description="Disordered" evidence="1">
    <location>
        <begin position="556"/>
        <end position="596"/>
    </location>
</feature>
<accession>A0AAD3THG9</accession>
<proteinExistence type="predicted"/>
<feature type="region of interest" description="Disordered" evidence="1">
    <location>
        <begin position="1035"/>
        <end position="1109"/>
    </location>
</feature>
<evidence type="ECO:0000313" key="3">
    <source>
        <dbReference type="Proteomes" id="UP001279734"/>
    </source>
</evidence>
<dbReference type="Proteomes" id="UP001279734">
    <property type="component" value="Unassembled WGS sequence"/>
</dbReference>
<feature type="compositionally biased region" description="Polar residues" evidence="1">
    <location>
        <begin position="350"/>
        <end position="362"/>
    </location>
</feature>
<dbReference type="EMBL" id="BSYO01000036">
    <property type="protein sequence ID" value="GMH29261.1"/>
    <property type="molecule type" value="Genomic_DNA"/>
</dbReference>
<feature type="compositionally biased region" description="Basic and acidic residues" evidence="1">
    <location>
        <begin position="578"/>
        <end position="591"/>
    </location>
</feature>
<dbReference type="PANTHER" id="PTHR34798">
    <property type="entry name" value="PROTEIN TIME FOR COFFEE"/>
    <property type="match status" value="1"/>
</dbReference>
<feature type="compositionally biased region" description="Low complexity" evidence="1">
    <location>
        <begin position="187"/>
        <end position="196"/>
    </location>
</feature>
<dbReference type="GO" id="GO:0042752">
    <property type="term" value="P:regulation of circadian rhythm"/>
    <property type="evidence" value="ECO:0007669"/>
    <property type="project" value="InterPro"/>
</dbReference>
<feature type="compositionally biased region" description="Low complexity" evidence="1">
    <location>
        <begin position="887"/>
        <end position="896"/>
    </location>
</feature>
<feature type="region of interest" description="Disordered" evidence="1">
    <location>
        <begin position="868"/>
        <end position="954"/>
    </location>
</feature>
<feature type="compositionally biased region" description="Polar residues" evidence="1">
    <location>
        <begin position="1181"/>
        <end position="1200"/>
    </location>
</feature>
<feature type="compositionally biased region" description="Polar residues" evidence="1">
    <location>
        <begin position="1071"/>
        <end position="1099"/>
    </location>
</feature>
<feature type="compositionally biased region" description="Basic and acidic residues" evidence="1">
    <location>
        <begin position="481"/>
        <end position="500"/>
    </location>
</feature>
<feature type="compositionally biased region" description="Basic and acidic residues" evidence="1">
    <location>
        <begin position="42"/>
        <end position="69"/>
    </location>
</feature>
<feature type="compositionally biased region" description="Polar residues" evidence="1">
    <location>
        <begin position="1149"/>
        <end position="1172"/>
    </location>
</feature>
<feature type="region of interest" description="Disordered" evidence="1">
    <location>
        <begin position="1359"/>
        <end position="1383"/>
    </location>
</feature>
<feature type="compositionally biased region" description="Low complexity" evidence="1">
    <location>
        <begin position="1292"/>
        <end position="1317"/>
    </location>
</feature>
<feature type="region of interest" description="Disordered" evidence="1">
    <location>
        <begin position="284"/>
        <end position="408"/>
    </location>
</feature>
<feature type="region of interest" description="Disordered" evidence="1">
    <location>
        <begin position="1133"/>
        <end position="1200"/>
    </location>
</feature>
<feature type="compositionally biased region" description="Polar residues" evidence="1">
    <location>
        <begin position="1217"/>
        <end position="1226"/>
    </location>
</feature>
<dbReference type="PANTHER" id="PTHR34798:SF2">
    <property type="entry name" value="PROTEIN TIME FOR COFFEE"/>
    <property type="match status" value="1"/>
</dbReference>
<feature type="region of interest" description="Disordered" evidence="1">
    <location>
        <begin position="450"/>
        <end position="513"/>
    </location>
</feature>
<feature type="compositionally biased region" description="Low complexity" evidence="1">
    <location>
        <begin position="284"/>
        <end position="302"/>
    </location>
</feature>
<feature type="region of interest" description="Disordered" evidence="1">
    <location>
        <begin position="1"/>
        <end position="218"/>
    </location>
</feature>
<protein>
    <recommendedName>
        <fullName evidence="4">Protein TIME FOR COFFEE</fullName>
    </recommendedName>
</protein>
<gene>
    <name evidence="2" type="ORF">Nepgr_031104</name>
</gene>
<comment type="caution">
    <text evidence="2">The sequence shown here is derived from an EMBL/GenBank/DDBJ whole genome shotgun (WGS) entry which is preliminary data.</text>
</comment>
<evidence type="ECO:0000256" key="1">
    <source>
        <dbReference type="SAM" id="MobiDB-lite"/>
    </source>
</evidence>
<reference evidence="2" key="1">
    <citation type="submission" date="2023-05" db="EMBL/GenBank/DDBJ databases">
        <title>Nepenthes gracilis genome sequencing.</title>
        <authorList>
            <person name="Fukushima K."/>
        </authorList>
    </citation>
    <scope>NUCLEOTIDE SEQUENCE</scope>
    <source>
        <strain evidence="2">SING2019-196</strain>
    </source>
</reference>